<feature type="compositionally biased region" description="Basic and acidic residues" evidence="5">
    <location>
        <begin position="635"/>
        <end position="646"/>
    </location>
</feature>
<dbReference type="GO" id="GO:0006281">
    <property type="term" value="P:DNA repair"/>
    <property type="evidence" value="ECO:0007669"/>
    <property type="project" value="TreeGrafter"/>
</dbReference>
<dbReference type="GO" id="GO:0043596">
    <property type="term" value="C:nuclear replication fork"/>
    <property type="evidence" value="ECO:0007669"/>
    <property type="project" value="TreeGrafter"/>
</dbReference>
<accession>W7UAS2</accession>
<protein>
    <submittedName>
        <fullName evidence="7">Hnh endonuclease</fullName>
    </submittedName>
</protein>
<evidence type="ECO:0000256" key="3">
    <source>
        <dbReference type="ARBA" id="ARBA00022806"/>
    </source>
</evidence>
<dbReference type="Proteomes" id="UP000019335">
    <property type="component" value="Chromosome 2"/>
</dbReference>
<keyword evidence="3" id="KW-0347">Helicase</keyword>
<gene>
    <name evidence="7" type="ORF">Naga_100179g7</name>
</gene>
<comment type="caution">
    <text evidence="7">The sequence shown here is derived from an EMBL/GenBank/DDBJ whole genome shotgun (WGS) entry which is preliminary data.</text>
</comment>
<organism evidence="7 8">
    <name type="scientific">Nannochloropsis gaditana</name>
    <dbReference type="NCBI Taxonomy" id="72520"/>
    <lineage>
        <taxon>Eukaryota</taxon>
        <taxon>Sar</taxon>
        <taxon>Stramenopiles</taxon>
        <taxon>Ochrophyta</taxon>
        <taxon>Eustigmatophyceae</taxon>
        <taxon>Eustigmatales</taxon>
        <taxon>Monodopsidaceae</taxon>
        <taxon>Nannochloropsis</taxon>
    </lineage>
</organism>
<feature type="region of interest" description="Disordered" evidence="5">
    <location>
        <begin position="111"/>
        <end position="130"/>
    </location>
</feature>
<keyword evidence="7" id="KW-0540">Nuclease</keyword>
<feature type="region of interest" description="Disordered" evidence="5">
    <location>
        <begin position="575"/>
        <end position="646"/>
    </location>
</feature>
<dbReference type="OrthoDB" id="2801544at2759"/>
<feature type="region of interest" description="Disordered" evidence="5">
    <location>
        <begin position="201"/>
        <end position="324"/>
    </location>
</feature>
<evidence type="ECO:0000313" key="7">
    <source>
        <dbReference type="EMBL" id="EWM30039.1"/>
    </source>
</evidence>
<dbReference type="GO" id="GO:0004386">
    <property type="term" value="F:helicase activity"/>
    <property type="evidence" value="ECO:0007669"/>
    <property type="project" value="UniProtKB-KW"/>
</dbReference>
<dbReference type="PANTHER" id="PTHR45766:SF3">
    <property type="entry name" value="DNA ANNEALING HELICASE AND ENDONUCLEASE ZRANB3"/>
    <property type="match status" value="1"/>
</dbReference>
<name>W7UAS2_9STRA</name>
<evidence type="ECO:0000256" key="5">
    <source>
        <dbReference type="SAM" id="MobiDB-lite"/>
    </source>
</evidence>
<sequence length="646" mass="69642">MEDCEDEDLIDLTGTGEGNFCVTARAQKQLRLRNTAVRNGTGTDCAAKALTQNHVPKLVSIDGDFSKAPCIFAVAAPCSRTEGPFQGERVPVNRLHEDAGTASTNVTECSLNQGERESGGEEKEDYDEKKGARLGDAVWIGDATPKAFSLSPVDLTSPPYDTRASKRRKSEHGRISDVDISPASWTRRSAGCDGAQDTYLGESTLPVTSGGKMCVEDPRPGEGGVSETIKRGTTNRRARELSVDGGETRVEHSGAGKALGCGDDIDYLGPPSPISISSSSSTSSPSSPPFPPSRQPLPAALRLHPDSPSIHAENGEENPEELATRPAAELRAHLRALGVPATGRTKAQLAIRLHACLRARRLANFPSHSTDRYSDRRGKVNKADLARGDHGRALCRLCQQECPKKANTFCSPACVHEHRLRTSGSYVRKCLLVRDKGRCALCAIDAHALYLHVRRTCWAAGWGGKGEKALGGIQAVVDEKVAGTILEGKVKVRGLKQGKCQVGDGVGKAWVTSTVYGAQTRPRPRRPRRPFNSGLFWHADHILPVVEGGGLRGLENFRTLCVACHQTATAELRRRRQGEIAGGRNAGSKERLNSQAGSERREEDKEAEEDGEKETEDLEDEDAKDEGEGGAQKTGKGDCVEIKQQK</sequence>
<dbReference type="Pfam" id="PF01844">
    <property type="entry name" value="HNH"/>
    <property type="match status" value="1"/>
</dbReference>
<evidence type="ECO:0000256" key="2">
    <source>
        <dbReference type="ARBA" id="ARBA00022801"/>
    </source>
</evidence>
<feature type="region of interest" description="Disordered" evidence="5">
    <location>
        <begin position="150"/>
        <end position="182"/>
    </location>
</feature>
<keyword evidence="4" id="KW-0067">ATP-binding</keyword>
<dbReference type="GO" id="GO:0008270">
    <property type="term" value="F:zinc ion binding"/>
    <property type="evidence" value="ECO:0007669"/>
    <property type="project" value="InterPro"/>
</dbReference>
<dbReference type="EMBL" id="AZIL01000069">
    <property type="protein sequence ID" value="EWM30039.1"/>
    <property type="molecule type" value="Genomic_DNA"/>
</dbReference>
<feature type="compositionally biased region" description="Acidic residues" evidence="5">
    <location>
        <begin position="605"/>
        <end position="625"/>
    </location>
</feature>
<proteinExistence type="predicted"/>
<keyword evidence="1" id="KW-0547">Nucleotide-binding</keyword>
<dbReference type="GO" id="GO:0005524">
    <property type="term" value="F:ATP binding"/>
    <property type="evidence" value="ECO:0007669"/>
    <property type="project" value="UniProtKB-KW"/>
</dbReference>
<evidence type="ECO:0000313" key="8">
    <source>
        <dbReference type="Proteomes" id="UP000019335"/>
    </source>
</evidence>
<evidence type="ECO:0000259" key="6">
    <source>
        <dbReference type="Pfam" id="PF01844"/>
    </source>
</evidence>
<feature type="compositionally biased region" description="Pro residues" evidence="5">
    <location>
        <begin position="286"/>
        <end position="295"/>
    </location>
</feature>
<keyword evidence="8" id="KW-1185">Reference proteome</keyword>
<feature type="compositionally biased region" description="Basic and acidic residues" evidence="5">
    <location>
        <begin position="237"/>
        <end position="254"/>
    </location>
</feature>
<dbReference type="GO" id="GO:0031297">
    <property type="term" value="P:replication fork processing"/>
    <property type="evidence" value="ECO:0007669"/>
    <property type="project" value="TreeGrafter"/>
</dbReference>
<dbReference type="GO" id="GO:0016787">
    <property type="term" value="F:hydrolase activity"/>
    <property type="evidence" value="ECO:0007669"/>
    <property type="project" value="UniProtKB-KW"/>
</dbReference>
<feature type="compositionally biased region" description="Basic and acidic residues" evidence="5">
    <location>
        <begin position="114"/>
        <end position="130"/>
    </location>
</feature>
<reference evidence="7 8" key="1">
    <citation type="journal article" date="2014" name="Mol. Plant">
        <title>Chromosome Scale Genome Assembly and Transcriptome Profiling of Nannochloropsis gaditana in Nitrogen Depletion.</title>
        <authorList>
            <person name="Corteggiani Carpinelli E."/>
            <person name="Telatin A."/>
            <person name="Vitulo N."/>
            <person name="Forcato C."/>
            <person name="D'Angelo M."/>
            <person name="Schiavon R."/>
            <person name="Vezzi A."/>
            <person name="Giacometti G.M."/>
            <person name="Morosinotto T."/>
            <person name="Valle G."/>
        </authorList>
    </citation>
    <scope>NUCLEOTIDE SEQUENCE [LARGE SCALE GENOMIC DNA]</scope>
    <source>
        <strain evidence="7 8">B-31</strain>
    </source>
</reference>
<dbReference type="GO" id="GO:0003676">
    <property type="term" value="F:nucleic acid binding"/>
    <property type="evidence" value="ECO:0007669"/>
    <property type="project" value="InterPro"/>
</dbReference>
<dbReference type="PANTHER" id="PTHR45766">
    <property type="entry name" value="DNA ANNEALING HELICASE AND ENDONUCLEASE ZRANB3 FAMILY MEMBER"/>
    <property type="match status" value="1"/>
</dbReference>
<dbReference type="GO" id="GO:0004520">
    <property type="term" value="F:DNA endonuclease activity"/>
    <property type="evidence" value="ECO:0007669"/>
    <property type="project" value="TreeGrafter"/>
</dbReference>
<evidence type="ECO:0000256" key="4">
    <source>
        <dbReference type="ARBA" id="ARBA00022840"/>
    </source>
</evidence>
<feature type="compositionally biased region" description="Basic and acidic residues" evidence="5">
    <location>
        <begin position="587"/>
        <end position="604"/>
    </location>
</feature>
<dbReference type="InterPro" id="IPR002711">
    <property type="entry name" value="HNH"/>
</dbReference>
<keyword evidence="7" id="KW-0255">Endonuclease</keyword>
<feature type="compositionally biased region" description="Low complexity" evidence="5">
    <location>
        <begin position="274"/>
        <end position="285"/>
    </location>
</feature>
<keyword evidence="2" id="KW-0378">Hydrolase</keyword>
<feature type="domain" description="HNH" evidence="6">
    <location>
        <begin position="535"/>
        <end position="570"/>
    </location>
</feature>
<evidence type="ECO:0000256" key="1">
    <source>
        <dbReference type="ARBA" id="ARBA00022741"/>
    </source>
</evidence>
<dbReference type="AlphaFoldDB" id="W7UAS2"/>